<keyword evidence="4" id="KW-1185">Reference proteome</keyword>
<evidence type="ECO:0008006" key="5">
    <source>
        <dbReference type="Google" id="ProtNLM"/>
    </source>
</evidence>
<dbReference type="Pfam" id="PF12412">
    <property type="entry name" value="DUF3667"/>
    <property type="match status" value="1"/>
</dbReference>
<name>A0A919DGG9_9GAMM</name>
<reference evidence="3" key="1">
    <citation type="journal article" date="2014" name="Int. J. Syst. Evol. Microbiol.">
        <title>Complete genome sequence of Corynebacterium casei LMG S-19264T (=DSM 44701T), isolated from a smear-ripened cheese.</title>
        <authorList>
            <consortium name="US DOE Joint Genome Institute (JGI-PGF)"/>
            <person name="Walter F."/>
            <person name="Albersmeier A."/>
            <person name="Kalinowski J."/>
            <person name="Ruckert C."/>
        </authorList>
    </citation>
    <scope>NUCLEOTIDE SEQUENCE</scope>
    <source>
        <strain evidence="3">KCTC 32020</strain>
    </source>
</reference>
<dbReference type="RefSeq" id="WP_146475388.1">
    <property type="nucleotide sequence ID" value="NZ_BNCF01000014.1"/>
</dbReference>
<dbReference type="EMBL" id="BNCF01000014">
    <property type="protein sequence ID" value="GHE40318.1"/>
    <property type="molecule type" value="Genomic_DNA"/>
</dbReference>
<reference evidence="3" key="2">
    <citation type="submission" date="2020-09" db="EMBL/GenBank/DDBJ databases">
        <authorList>
            <person name="Sun Q."/>
            <person name="Kim S."/>
        </authorList>
    </citation>
    <scope>NUCLEOTIDE SEQUENCE</scope>
    <source>
        <strain evidence="3">KCTC 32020</strain>
    </source>
</reference>
<feature type="region of interest" description="Disordered" evidence="1">
    <location>
        <begin position="179"/>
        <end position="203"/>
    </location>
</feature>
<dbReference type="AlphaFoldDB" id="A0A919DGG9"/>
<gene>
    <name evidence="3" type="ORF">GCM10007167_23050</name>
</gene>
<protein>
    <recommendedName>
        <fullName evidence="5">DUF3667 domain-containing protein</fullName>
    </recommendedName>
</protein>
<evidence type="ECO:0000313" key="3">
    <source>
        <dbReference type="EMBL" id="GHE40318.1"/>
    </source>
</evidence>
<evidence type="ECO:0000256" key="1">
    <source>
        <dbReference type="SAM" id="MobiDB-lite"/>
    </source>
</evidence>
<dbReference type="Proteomes" id="UP000636453">
    <property type="component" value="Unassembled WGS sequence"/>
</dbReference>
<organism evidence="3 4">
    <name type="scientific">Vulcaniibacterium thermophilum</name>
    <dbReference type="NCBI Taxonomy" id="1169913"/>
    <lineage>
        <taxon>Bacteria</taxon>
        <taxon>Pseudomonadati</taxon>
        <taxon>Pseudomonadota</taxon>
        <taxon>Gammaproteobacteria</taxon>
        <taxon>Lysobacterales</taxon>
        <taxon>Lysobacteraceae</taxon>
        <taxon>Vulcaniibacterium</taxon>
    </lineage>
</organism>
<comment type="caution">
    <text evidence="3">The sequence shown here is derived from an EMBL/GenBank/DDBJ whole genome shotgun (WGS) entry which is preliminary data.</text>
</comment>
<feature type="transmembrane region" description="Helical" evidence="2">
    <location>
        <begin position="268"/>
        <end position="291"/>
    </location>
</feature>
<keyword evidence="2" id="KW-1133">Transmembrane helix</keyword>
<accession>A0A919DGG9</accession>
<proteinExistence type="predicted"/>
<evidence type="ECO:0000313" key="4">
    <source>
        <dbReference type="Proteomes" id="UP000636453"/>
    </source>
</evidence>
<feature type="compositionally biased region" description="Low complexity" evidence="1">
    <location>
        <begin position="187"/>
        <end position="198"/>
    </location>
</feature>
<feature type="transmembrane region" description="Helical" evidence="2">
    <location>
        <begin position="303"/>
        <end position="328"/>
    </location>
</feature>
<keyword evidence="2" id="KW-0472">Membrane</keyword>
<keyword evidence="2" id="KW-0812">Transmembrane</keyword>
<dbReference type="InterPro" id="IPR022134">
    <property type="entry name" value="DUF3667"/>
</dbReference>
<sequence>MHADTTAAEHLTPVCENCGTALQGEFCHACGQSAHNPLHSLRHAVEDVFESFWHLDGRVFRTLRDLFVPGRVAVNYLAGQRMRYVPPLRLFVILSLLTFFVGRVAFDGPTEVNVQRDRGIAEATTVEAVRKREAELLAEIREAQKGPDGKPVVGVQPALVAAEVAVRGQANDRIAELTRPQAPPTRAGAKPVPGAAAGRDPHPERTYTGNQAVGQLFSKDGRPYDPVSNPIRVEGWPDWVNRWLNKRAARMQRNIELLEQDGSMFLQWFFGALPTALFVMVPLFALLLKLVHLGSGRGYLEHLVVALYSHAFLLIGLLTMFVLAGLGAVFTGTFYAVTSGLLQMLVLLWMPIYLLLMQHRVYRSGWPVTLLRYLVLGGVYVVLVGLATLYAVLAGLSS</sequence>
<dbReference type="OrthoDB" id="9111327at2"/>
<evidence type="ECO:0000256" key="2">
    <source>
        <dbReference type="SAM" id="Phobius"/>
    </source>
</evidence>
<feature type="transmembrane region" description="Helical" evidence="2">
    <location>
        <begin position="334"/>
        <end position="356"/>
    </location>
</feature>
<feature type="transmembrane region" description="Helical" evidence="2">
    <location>
        <begin position="368"/>
        <end position="393"/>
    </location>
</feature>